<accession>A0A7X9RUK2</accession>
<dbReference type="RefSeq" id="WP_169657273.1">
    <property type="nucleotide sequence ID" value="NZ_JABANE010000033.1"/>
</dbReference>
<organism evidence="2 3">
    <name type="scientific">Flammeovirga aprica JL-4</name>
    <dbReference type="NCBI Taxonomy" id="694437"/>
    <lineage>
        <taxon>Bacteria</taxon>
        <taxon>Pseudomonadati</taxon>
        <taxon>Bacteroidota</taxon>
        <taxon>Cytophagia</taxon>
        <taxon>Cytophagales</taxon>
        <taxon>Flammeovirgaceae</taxon>
        <taxon>Flammeovirga</taxon>
    </lineage>
</organism>
<comment type="caution">
    <text evidence="2">The sequence shown here is derived from an EMBL/GenBank/DDBJ whole genome shotgun (WGS) entry which is preliminary data.</text>
</comment>
<name>A0A7X9RUK2_9BACT</name>
<feature type="domain" description="YtkA-like" evidence="1">
    <location>
        <begin position="216"/>
        <end position="267"/>
    </location>
</feature>
<sequence>MKNIFLSILLSIVLFSCNDNNSSQEAPKPEEPILEYSIATVKDEANVYSLNLRSSKVNLHEGVNNVAFVTEGDTLPAGGEWKILPKMHMQMEGMTHMHSTPFLGFSDADYKSTGIGQILFVMPTVEMGEWTLEVSYLLNDEIVANWMFEIQVDAIKFLTEDPTFKTVIMTPIEGTDDRLVMGYNFTAGAPAMGSNEYEVLAFRRKPSMGHGHLETYEPLNELTITSTPYMPSMGHGSSNNTDPKHSSDGKYVGIANFTMTGDWQLMLNVSEGEQTYLDEEGQTFYFEF</sequence>
<evidence type="ECO:0000313" key="3">
    <source>
        <dbReference type="Proteomes" id="UP000576082"/>
    </source>
</evidence>
<dbReference type="Proteomes" id="UP000576082">
    <property type="component" value="Unassembled WGS sequence"/>
</dbReference>
<evidence type="ECO:0000259" key="1">
    <source>
        <dbReference type="Pfam" id="PF13115"/>
    </source>
</evidence>
<evidence type="ECO:0000313" key="2">
    <source>
        <dbReference type="EMBL" id="NME68986.1"/>
    </source>
</evidence>
<protein>
    <recommendedName>
        <fullName evidence="1">YtkA-like domain-containing protein</fullName>
    </recommendedName>
</protein>
<dbReference type="InterPro" id="IPR032693">
    <property type="entry name" value="YtkA-like_dom"/>
</dbReference>
<dbReference type="EMBL" id="JABANE010000033">
    <property type="protein sequence ID" value="NME68986.1"/>
    <property type="molecule type" value="Genomic_DNA"/>
</dbReference>
<dbReference type="PROSITE" id="PS51257">
    <property type="entry name" value="PROKAR_LIPOPROTEIN"/>
    <property type="match status" value="1"/>
</dbReference>
<reference evidence="2 3" key="1">
    <citation type="submission" date="2020-04" db="EMBL/GenBank/DDBJ databases">
        <title>Flammeovirga sp. SR4, a novel species isolated from seawater.</title>
        <authorList>
            <person name="Wang X."/>
        </authorList>
    </citation>
    <scope>NUCLEOTIDE SEQUENCE [LARGE SCALE GENOMIC DNA]</scope>
    <source>
        <strain evidence="2 3">ATCC 23126</strain>
    </source>
</reference>
<dbReference type="Pfam" id="PF13115">
    <property type="entry name" value="YtkA"/>
    <property type="match status" value="1"/>
</dbReference>
<dbReference type="AlphaFoldDB" id="A0A7X9RUK2"/>
<gene>
    <name evidence="2" type="ORF">HHU12_13515</name>
</gene>
<proteinExistence type="predicted"/>
<keyword evidence="3" id="KW-1185">Reference proteome</keyword>